<evidence type="ECO:0000256" key="2">
    <source>
        <dbReference type="ARBA" id="ARBA00009457"/>
    </source>
</evidence>
<keyword evidence="3 6" id="KW-0812">Transmembrane</keyword>
<dbReference type="PANTHER" id="PTHR10926">
    <property type="entry name" value="CELL CYCLE CONTROL PROTEIN 50"/>
    <property type="match status" value="1"/>
</dbReference>
<keyword evidence="8" id="KW-1185">Reference proteome</keyword>
<comment type="similarity">
    <text evidence="2">Belongs to the CDC50/LEM3 family.</text>
</comment>
<comment type="caution">
    <text evidence="7">The sequence shown here is derived from an EMBL/GenBank/DDBJ whole genome shotgun (WGS) entry which is preliminary data.</text>
</comment>
<dbReference type="STRING" id="329884.A0A4U0X0G8"/>
<dbReference type="InterPro" id="IPR005045">
    <property type="entry name" value="CDC50/LEM3_fam"/>
</dbReference>
<feature type="transmembrane region" description="Helical" evidence="6">
    <location>
        <begin position="39"/>
        <end position="60"/>
    </location>
</feature>
<keyword evidence="4 6" id="KW-1133">Transmembrane helix</keyword>
<dbReference type="GO" id="GO:0005886">
    <property type="term" value="C:plasma membrane"/>
    <property type="evidence" value="ECO:0007669"/>
    <property type="project" value="TreeGrafter"/>
</dbReference>
<organism evidence="7 8">
    <name type="scientific">Friedmanniomyces simplex</name>
    <dbReference type="NCBI Taxonomy" id="329884"/>
    <lineage>
        <taxon>Eukaryota</taxon>
        <taxon>Fungi</taxon>
        <taxon>Dikarya</taxon>
        <taxon>Ascomycota</taxon>
        <taxon>Pezizomycotina</taxon>
        <taxon>Dothideomycetes</taxon>
        <taxon>Dothideomycetidae</taxon>
        <taxon>Mycosphaerellales</taxon>
        <taxon>Teratosphaeriaceae</taxon>
        <taxon>Friedmanniomyces</taxon>
    </lineage>
</organism>
<evidence type="ECO:0000256" key="4">
    <source>
        <dbReference type="ARBA" id="ARBA00022989"/>
    </source>
</evidence>
<evidence type="ECO:0000256" key="5">
    <source>
        <dbReference type="ARBA" id="ARBA00023136"/>
    </source>
</evidence>
<dbReference type="Proteomes" id="UP000309340">
    <property type="component" value="Unassembled WGS sequence"/>
</dbReference>
<sequence length="98" mass="10595">MTSGRYQVDIYDFFPVTLYDGTKSLLISTRTVMGGRNPFLGIAYLVVGGLCVLLGALFTVTQLIKPRKLGDHSYLSWNAEQPAATTTTGRAPRPGEAA</sequence>
<proteinExistence type="inferred from homology"/>
<evidence type="ECO:0000313" key="7">
    <source>
        <dbReference type="EMBL" id="TKA68628.1"/>
    </source>
</evidence>
<comment type="subcellular location">
    <subcellularLocation>
        <location evidence="1">Membrane</location>
        <topology evidence="1">Multi-pass membrane protein</topology>
    </subcellularLocation>
</comment>
<keyword evidence="5 6" id="KW-0472">Membrane</keyword>
<dbReference type="AlphaFoldDB" id="A0A4U0X0G8"/>
<dbReference type="GO" id="GO:0005783">
    <property type="term" value="C:endoplasmic reticulum"/>
    <property type="evidence" value="ECO:0007669"/>
    <property type="project" value="TreeGrafter"/>
</dbReference>
<dbReference type="GO" id="GO:0005794">
    <property type="term" value="C:Golgi apparatus"/>
    <property type="evidence" value="ECO:0007669"/>
    <property type="project" value="TreeGrafter"/>
</dbReference>
<evidence type="ECO:0000313" key="8">
    <source>
        <dbReference type="Proteomes" id="UP000309340"/>
    </source>
</evidence>
<reference evidence="7 8" key="1">
    <citation type="submission" date="2017-03" db="EMBL/GenBank/DDBJ databases">
        <title>Genomes of endolithic fungi from Antarctica.</title>
        <authorList>
            <person name="Coleine C."/>
            <person name="Masonjones S."/>
            <person name="Stajich J.E."/>
        </authorList>
    </citation>
    <scope>NUCLEOTIDE SEQUENCE [LARGE SCALE GENOMIC DNA]</scope>
    <source>
        <strain evidence="7 8">CCFEE 5184</strain>
    </source>
</reference>
<evidence type="ECO:0000256" key="3">
    <source>
        <dbReference type="ARBA" id="ARBA00022692"/>
    </source>
</evidence>
<gene>
    <name evidence="7" type="ORF">B0A55_07367</name>
</gene>
<evidence type="ECO:0000256" key="6">
    <source>
        <dbReference type="SAM" id="Phobius"/>
    </source>
</evidence>
<protein>
    <submittedName>
        <fullName evidence="7">Uncharacterized protein</fullName>
    </submittedName>
</protein>
<name>A0A4U0X0G8_9PEZI</name>
<dbReference type="PANTHER" id="PTHR10926:SF0">
    <property type="entry name" value="CDC50, ISOFORM A"/>
    <property type="match status" value="1"/>
</dbReference>
<evidence type="ECO:0000256" key="1">
    <source>
        <dbReference type="ARBA" id="ARBA00004141"/>
    </source>
</evidence>
<dbReference type="EMBL" id="NAJQ01000494">
    <property type="protein sequence ID" value="TKA68628.1"/>
    <property type="molecule type" value="Genomic_DNA"/>
</dbReference>
<dbReference type="Pfam" id="PF03381">
    <property type="entry name" value="CDC50"/>
    <property type="match status" value="1"/>
</dbReference>
<dbReference type="OrthoDB" id="340608at2759"/>
<accession>A0A4U0X0G8</accession>